<dbReference type="Proteomes" id="UP000669179">
    <property type="component" value="Unassembled WGS sequence"/>
</dbReference>
<evidence type="ECO:0000313" key="4">
    <source>
        <dbReference type="EMBL" id="MBO2455821.1"/>
    </source>
</evidence>
<dbReference type="InterPro" id="IPR036271">
    <property type="entry name" value="Tet_transcr_reg_TetR-rel_C_sf"/>
</dbReference>
<feature type="domain" description="HTH tetR-type" evidence="3">
    <location>
        <begin position="14"/>
        <end position="74"/>
    </location>
</feature>
<name>A0A939PVY3_9ACTN</name>
<dbReference type="GO" id="GO:0003700">
    <property type="term" value="F:DNA-binding transcription factor activity"/>
    <property type="evidence" value="ECO:0007669"/>
    <property type="project" value="TreeGrafter"/>
</dbReference>
<dbReference type="PANTHER" id="PTHR30055">
    <property type="entry name" value="HTH-TYPE TRANSCRIPTIONAL REGULATOR RUTR"/>
    <property type="match status" value="1"/>
</dbReference>
<evidence type="ECO:0000313" key="5">
    <source>
        <dbReference type="Proteomes" id="UP000669179"/>
    </source>
</evidence>
<evidence type="ECO:0000259" key="3">
    <source>
        <dbReference type="PROSITE" id="PS50977"/>
    </source>
</evidence>
<dbReference type="PROSITE" id="PS50977">
    <property type="entry name" value="HTH_TETR_2"/>
    <property type="match status" value="1"/>
</dbReference>
<organism evidence="4 5">
    <name type="scientific">Actinomadura barringtoniae</name>
    <dbReference type="NCBI Taxonomy" id="1427535"/>
    <lineage>
        <taxon>Bacteria</taxon>
        <taxon>Bacillati</taxon>
        <taxon>Actinomycetota</taxon>
        <taxon>Actinomycetes</taxon>
        <taxon>Streptosporangiales</taxon>
        <taxon>Thermomonosporaceae</taxon>
        <taxon>Actinomadura</taxon>
    </lineage>
</organism>
<accession>A0A939PVY3</accession>
<dbReference type="InterPro" id="IPR041678">
    <property type="entry name" value="TetR_C_16"/>
</dbReference>
<dbReference type="InterPro" id="IPR050109">
    <property type="entry name" value="HTH-type_TetR-like_transc_reg"/>
</dbReference>
<dbReference type="InterPro" id="IPR009057">
    <property type="entry name" value="Homeodomain-like_sf"/>
</dbReference>
<dbReference type="PRINTS" id="PR00455">
    <property type="entry name" value="HTHTETR"/>
</dbReference>
<protein>
    <submittedName>
        <fullName evidence="4">TetR family transcriptional regulator</fullName>
    </submittedName>
</protein>
<proteinExistence type="predicted"/>
<dbReference type="Gene3D" id="1.10.10.60">
    <property type="entry name" value="Homeodomain-like"/>
    <property type="match status" value="1"/>
</dbReference>
<dbReference type="AlphaFoldDB" id="A0A939PVY3"/>
<dbReference type="EMBL" id="JAGEOJ010000043">
    <property type="protein sequence ID" value="MBO2455821.1"/>
    <property type="molecule type" value="Genomic_DNA"/>
</dbReference>
<dbReference type="Pfam" id="PF00440">
    <property type="entry name" value="TetR_N"/>
    <property type="match status" value="1"/>
</dbReference>
<dbReference type="Pfam" id="PF17920">
    <property type="entry name" value="TetR_C_16"/>
    <property type="match status" value="1"/>
</dbReference>
<dbReference type="GO" id="GO:0000976">
    <property type="term" value="F:transcription cis-regulatory region binding"/>
    <property type="evidence" value="ECO:0007669"/>
    <property type="project" value="TreeGrafter"/>
</dbReference>
<keyword evidence="1 2" id="KW-0238">DNA-binding</keyword>
<comment type="caution">
    <text evidence="4">The sequence shown here is derived from an EMBL/GenBank/DDBJ whole genome shotgun (WGS) entry which is preliminary data.</text>
</comment>
<dbReference type="SUPFAM" id="SSF46689">
    <property type="entry name" value="Homeodomain-like"/>
    <property type="match status" value="1"/>
</dbReference>
<gene>
    <name evidence="4" type="ORF">J4573_52715</name>
</gene>
<dbReference type="InterPro" id="IPR001647">
    <property type="entry name" value="HTH_TetR"/>
</dbReference>
<feature type="DNA-binding region" description="H-T-H motif" evidence="2">
    <location>
        <begin position="37"/>
        <end position="56"/>
    </location>
</feature>
<dbReference type="Gene3D" id="1.10.357.10">
    <property type="entry name" value="Tetracycline Repressor, domain 2"/>
    <property type="match status" value="1"/>
</dbReference>
<dbReference type="PANTHER" id="PTHR30055:SF235">
    <property type="entry name" value="TRANSCRIPTIONAL REGULATORY PROTEIN"/>
    <property type="match status" value="1"/>
</dbReference>
<dbReference type="RefSeq" id="WP_208264063.1">
    <property type="nucleotide sequence ID" value="NZ_JAGEOJ010000043.1"/>
</dbReference>
<sequence length="201" mass="21913">MADEEVRSRRRDAAATRQAILDSARDAFARRGYDGVGVREIAAGAGVTAMLVNRYFGSKEQLFLEVVVGAMNSPEVLRPELIERKDVPRALAEALVRRTGYGDPAPEGLLILLRALSNPVATRTAREQIERHHHRQVAEVMDGPHAPERAALVLSTVVGFQVMRQMYGLGALADADPEVLADLLTAQLEQLFSQGSEDSQG</sequence>
<dbReference type="SUPFAM" id="SSF48498">
    <property type="entry name" value="Tetracyclin repressor-like, C-terminal domain"/>
    <property type="match status" value="1"/>
</dbReference>
<evidence type="ECO:0000256" key="2">
    <source>
        <dbReference type="PROSITE-ProRule" id="PRU00335"/>
    </source>
</evidence>
<reference evidence="4" key="1">
    <citation type="submission" date="2021-03" db="EMBL/GenBank/DDBJ databases">
        <authorList>
            <person name="Kanchanasin P."/>
            <person name="Saeng-In P."/>
            <person name="Phongsopitanun W."/>
            <person name="Yuki M."/>
            <person name="Kudo T."/>
            <person name="Ohkuma M."/>
            <person name="Tanasupawat S."/>
        </authorList>
    </citation>
    <scope>NUCLEOTIDE SEQUENCE</scope>
    <source>
        <strain evidence="4">GKU 128</strain>
    </source>
</reference>
<evidence type="ECO:0000256" key="1">
    <source>
        <dbReference type="ARBA" id="ARBA00023125"/>
    </source>
</evidence>
<keyword evidence="5" id="KW-1185">Reference proteome</keyword>